<feature type="region of interest" description="Disordered" evidence="1">
    <location>
        <begin position="121"/>
        <end position="150"/>
    </location>
</feature>
<reference evidence="2" key="1">
    <citation type="submission" date="2019-05" db="EMBL/GenBank/DDBJ databases">
        <title>Annotation for the trematode Paragonimus heterotremus.</title>
        <authorList>
            <person name="Choi Y.-J."/>
        </authorList>
    </citation>
    <scope>NUCLEOTIDE SEQUENCE</scope>
    <source>
        <strain evidence="2">LC</strain>
    </source>
</reference>
<proteinExistence type="predicted"/>
<dbReference type="GO" id="GO:0005669">
    <property type="term" value="C:transcription factor TFIID complex"/>
    <property type="evidence" value="ECO:0007669"/>
    <property type="project" value="InterPro"/>
</dbReference>
<dbReference type="OrthoDB" id="5752at2759"/>
<dbReference type="GO" id="GO:0051123">
    <property type="term" value="P:RNA polymerase II preinitiation complex assembly"/>
    <property type="evidence" value="ECO:0007669"/>
    <property type="project" value="TreeGrafter"/>
</dbReference>
<evidence type="ECO:0000313" key="2">
    <source>
        <dbReference type="EMBL" id="KAF5398466.1"/>
    </source>
</evidence>
<dbReference type="GO" id="GO:0016251">
    <property type="term" value="F:RNA polymerase II general transcription initiation factor activity"/>
    <property type="evidence" value="ECO:0007669"/>
    <property type="project" value="InterPro"/>
</dbReference>
<comment type="caution">
    <text evidence="2">The sequence shown here is derived from an EMBL/GenBank/DDBJ whole genome shotgun (WGS) entry which is preliminary data.</text>
</comment>
<dbReference type="EMBL" id="LUCH01004971">
    <property type="protein sequence ID" value="KAF5398466.1"/>
    <property type="molecule type" value="Genomic_DNA"/>
</dbReference>
<feature type="region of interest" description="Disordered" evidence="1">
    <location>
        <begin position="64"/>
        <end position="89"/>
    </location>
</feature>
<feature type="compositionally biased region" description="Basic and acidic residues" evidence="1">
    <location>
        <begin position="449"/>
        <end position="470"/>
    </location>
</feature>
<feature type="compositionally biased region" description="Polar residues" evidence="1">
    <location>
        <begin position="133"/>
        <end position="146"/>
    </location>
</feature>
<sequence>MESPNASPDDGPRYKLSSFLFGNVNKQGQIEDYQNDEDLKSINNIDQCHVKEVEETAHSVLFSEPQGDSIGVPSPYGQDLPPPTDYYDEQETVPDNSIEMAFHSIKPEDFSCTRKFNEEASKFEDYDSPDPSLPTSSGADSITTAGTPYEKVEDVDHLSTKVGEQIGDVCNHVSTSTDVNRLEEKPLASPEAQTKPELTSLTVDSLPFTEFASQQSVEITAQFRTEDDKDLDKMPPPLHPAPISVSRQSQVKTPRRAESPNIIVSPTGDLMDSVILNPSTTHLSESEKLNTPLGSLMPPEYASVNIKDLFPAYNPGRPPRWSSLFKLPHSPRLYQEFIERAPYITNLLAETRQSRHADRLHLVYDGFLDLGEIPLPEEIIEQDDVVELNTPAPPGTDCVAGSEKSWWRRAYTAALAELADPSKKSQPHPNRQENGANKKPTANGPNESNKSERDPEHKRSGDQSHSMSREELRLGWRLGPAKYWYDQLGLPLDADVTTWTEWRRPNPPGAMADSSIATQARASDTIKPEETSLADSPDDQDTQILPTDLQSGMQLNGVDDTVQAKTTSTSDALNSQVPATSTTLEREIPQTPFHLKSAVADRDSRVVTLNNPPANCLGFFCDRHCSSLPVLTVHLL</sequence>
<evidence type="ECO:0000256" key="1">
    <source>
        <dbReference type="SAM" id="MobiDB-lite"/>
    </source>
</evidence>
<dbReference type="GO" id="GO:0004402">
    <property type="term" value="F:histone acetyltransferase activity"/>
    <property type="evidence" value="ECO:0007669"/>
    <property type="project" value="InterPro"/>
</dbReference>
<feature type="region of interest" description="Disordered" evidence="1">
    <location>
        <begin position="176"/>
        <end position="199"/>
    </location>
</feature>
<protein>
    <submittedName>
        <fullName evidence="2">Uncharacterized protein</fullName>
    </submittedName>
</protein>
<dbReference type="InterPro" id="IPR040240">
    <property type="entry name" value="TAF1"/>
</dbReference>
<dbReference type="AlphaFoldDB" id="A0A8J4WFI4"/>
<dbReference type="PANTHER" id="PTHR13900:SF0">
    <property type="entry name" value="TRANSCRIPTION INITIATION FACTOR TFIID SUBUNIT 1"/>
    <property type="match status" value="1"/>
</dbReference>
<accession>A0A8J4WFI4</accession>
<name>A0A8J4WFI4_9TREM</name>
<evidence type="ECO:0000313" key="3">
    <source>
        <dbReference type="Proteomes" id="UP000748531"/>
    </source>
</evidence>
<organism evidence="2 3">
    <name type="scientific">Paragonimus heterotremus</name>
    <dbReference type="NCBI Taxonomy" id="100268"/>
    <lineage>
        <taxon>Eukaryota</taxon>
        <taxon>Metazoa</taxon>
        <taxon>Spiralia</taxon>
        <taxon>Lophotrochozoa</taxon>
        <taxon>Platyhelminthes</taxon>
        <taxon>Trematoda</taxon>
        <taxon>Digenea</taxon>
        <taxon>Plagiorchiida</taxon>
        <taxon>Troglotremata</taxon>
        <taxon>Troglotrematidae</taxon>
        <taxon>Paragonimus</taxon>
    </lineage>
</organism>
<gene>
    <name evidence="2" type="ORF">PHET_08266</name>
</gene>
<keyword evidence="3" id="KW-1185">Reference proteome</keyword>
<feature type="region of interest" description="Disordered" evidence="1">
    <location>
        <begin position="238"/>
        <end position="262"/>
    </location>
</feature>
<dbReference type="PANTHER" id="PTHR13900">
    <property type="entry name" value="TRANSCRIPTION INITIATION FACTOR TFIID"/>
    <property type="match status" value="1"/>
</dbReference>
<feature type="region of interest" description="Disordered" evidence="1">
    <location>
        <begin position="505"/>
        <end position="541"/>
    </location>
</feature>
<dbReference type="GO" id="GO:0017025">
    <property type="term" value="F:TBP-class protein binding"/>
    <property type="evidence" value="ECO:0007669"/>
    <property type="project" value="InterPro"/>
</dbReference>
<dbReference type="Proteomes" id="UP000748531">
    <property type="component" value="Unassembled WGS sequence"/>
</dbReference>
<feature type="region of interest" description="Disordered" evidence="1">
    <location>
        <begin position="419"/>
        <end position="470"/>
    </location>
</feature>